<dbReference type="OrthoDB" id="5329176at2759"/>
<keyword evidence="3" id="KW-1185">Reference proteome</keyword>
<dbReference type="STRING" id="254877.A0A1V6SVW1"/>
<dbReference type="Proteomes" id="UP000191342">
    <property type="component" value="Unassembled WGS sequence"/>
</dbReference>
<name>A0A1V6SVW1_9EURO</name>
<evidence type="ECO:0000313" key="3">
    <source>
        <dbReference type="Proteomes" id="UP000191342"/>
    </source>
</evidence>
<comment type="caution">
    <text evidence="2">The sequence shown here is derived from an EMBL/GenBank/DDBJ whole genome shotgun (WGS) entry which is preliminary data.</text>
</comment>
<sequence length="73" mass="7908">MNEDWSVLALFGPALSNIDLTANDVSVNNGVVIAMLCLATVLVILRFTARIVLRNALMADDWAIIAALVPRLE</sequence>
<evidence type="ECO:0000256" key="1">
    <source>
        <dbReference type="SAM" id="Phobius"/>
    </source>
</evidence>
<organism evidence="2 3">
    <name type="scientific">Penicillium flavigenum</name>
    <dbReference type="NCBI Taxonomy" id="254877"/>
    <lineage>
        <taxon>Eukaryota</taxon>
        <taxon>Fungi</taxon>
        <taxon>Dikarya</taxon>
        <taxon>Ascomycota</taxon>
        <taxon>Pezizomycotina</taxon>
        <taxon>Eurotiomycetes</taxon>
        <taxon>Eurotiomycetidae</taxon>
        <taxon>Eurotiales</taxon>
        <taxon>Aspergillaceae</taxon>
        <taxon>Penicillium</taxon>
    </lineage>
</organism>
<feature type="transmembrane region" description="Helical" evidence="1">
    <location>
        <begin position="30"/>
        <end position="49"/>
    </location>
</feature>
<protein>
    <submittedName>
        <fullName evidence="2">Uncharacterized protein</fullName>
    </submittedName>
</protein>
<accession>A0A1V6SVW1</accession>
<keyword evidence="1" id="KW-0472">Membrane</keyword>
<keyword evidence="1" id="KW-1133">Transmembrane helix</keyword>
<keyword evidence="1" id="KW-0812">Transmembrane</keyword>
<dbReference type="AlphaFoldDB" id="A0A1V6SVW1"/>
<gene>
    <name evidence="2" type="ORF">PENFLA_c023G07190</name>
</gene>
<proteinExistence type="predicted"/>
<evidence type="ECO:0000313" key="2">
    <source>
        <dbReference type="EMBL" id="OQE17753.1"/>
    </source>
</evidence>
<reference evidence="3" key="1">
    <citation type="journal article" date="2017" name="Nat. Microbiol.">
        <title>Global analysis of biosynthetic gene clusters reveals vast potential of secondary metabolite production in Penicillium species.</title>
        <authorList>
            <person name="Nielsen J.C."/>
            <person name="Grijseels S."/>
            <person name="Prigent S."/>
            <person name="Ji B."/>
            <person name="Dainat J."/>
            <person name="Nielsen K.F."/>
            <person name="Frisvad J.C."/>
            <person name="Workman M."/>
            <person name="Nielsen J."/>
        </authorList>
    </citation>
    <scope>NUCLEOTIDE SEQUENCE [LARGE SCALE GENOMIC DNA]</scope>
    <source>
        <strain evidence="3">IBT 14082</strain>
    </source>
</reference>
<dbReference type="EMBL" id="MLQL01000023">
    <property type="protein sequence ID" value="OQE17753.1"/>
    <property type="molecule type" value="Genomic_DNA"/>
</dbReference>